<reference evidence="1" key="1">
    <citation type="submission" date="2021-01" db="EMBL/GenBank/DDBJ databases">
        <authorList>
            <consortium name="Aspergillus puulaauensis MK2 genome sequencing consortium"/>
            <person name="Kazuki M."/>
            <person name="Futagami T."/>
        </authorList>
    </citation>
    <scope>NUCLEOTIDE SEQUENCE</scope>
    <source>
        <strain evidence="1">MK2</strain>
    </source>
</reference>
<dbReference type="AlphaFoldDB" id="A0A7R7XIX6"/>
<evidence type="ECO:0000313" key="2">
    <source>
        <dbReference type="Proteomes" id="UP000654913"/>
    </source>
</evidence>
<accession>A0A7R7XIX6</accession>
<keyword evidence="2" id="KW-1185">Reference proteome</keyword>
<dbReference type="EMBL" id="AP024445">
    <property type="protein sequence ID" value="BCS21898.1"/>
    <property type="molecule type" value="Genomic_DNA"/>
</dbReference>
<dbReference type="Proteomes" id="UP000654913">
    <property type="component" value="Chromosome 3"/>
</dbReference>
<protein>
    <submittedName>
        <fullName evidence="1">Uncharacterized protein</fullName>
    </submittedName>
</protein>
<sequence>MDPQRPDDNNYDPPYTGFTDTDYSVDQIAASFPMFPGNIYSPLYGDLTGGVGDPVLSARLPTDALQNAQFQHATTTTATATALQSPVPEHQGYYSNRRAEDSVQPCWTDALGSLGPPLQERVDSASNGPNAAIANAHARLYDAGLHANRRQTAPQTGQTSRFDLPLRSLCWPFNRPSC</sequence>
<gene>
    <name evidence="1" type="ORF">APUU_30123S</name>
</gene>
<dbReference type="GeneID" id="64971903"/>
<reference evidence="1" key="2">
    <citation type="submission" date="2021-02" db="EMBL/GenBank/DDBJ databases">
        <title>Aspergillus puulaauensis MK2 genome sequence.</title>
        <authorList>
            <person name="Futagami T."/>
            <person name="Mori K."/>
            <person name="Kadooka C."/>
            <person name="Tanaka T."/>
        </authorList>
    </citation>
    <scope>NUCLEOTIDE SEQUENCE</scope>
    <source>
        <strain evidence="1">MK2</strain>
    </source>
</reference>
<proteinExistence type="predicted"/>
<dbReference type="RefSeq" id="XP_041554092.1">
    <property type="nucleotide sequence ID" value="XM_041701181.1"/>
</dbReference>
<dbReference type="KEGG" id="apuu:APUU_30123S"/>
<evidence type="ECO:0000313" key="1">
    <source>
        <dbReference type="EMBL" id="BCS21898.1"/>
    </source>
</evidence>
<name>A0A7R7XIX6_9EURO</name>
<organism evidence="1 2">
    <name type="scientific">Aspergillus puulaauensis</name>
    <dbReference type="NCBI Taxonomy" id="1220207"/>
    <lineage>
        <taxon>Eukaryota</taxon>
        <taxon>Fungi</taxon>
        <taxon>Dikarya</taxon>
        <taxon>Ascomycota</taxon>
        <taxon>Pezizomycotina</taxon>
        <taxon>Eurotiomycetes</taxon>
        <taxon>Eurotiomycetidae</taxon>
        <taxon>Eurotiales</taxon>
        <taxon>Aspergillaceae</taxon>
        <taxon>Aspergillus</taxon>
    </lineage>
</organism>